<dbReference type="EMBL" id="FZOJ01000002">
    <property type="protein sequence ID" value="SNR95708.1"/>
    <property type="molecule type" value="Genomic_DNA"/>
</dbReference>
<proteinExistence type="predicted"/>
<gene>
    <name evidence="1" type="ORF">SAMN05446037_100281</name>
</gene>
<sequence>MNIKIDMSLQKGLCLCPYCLGTGKLKAMQNAMTYDAGTIRYKDTLVKCNHCNGTGLLK</sequence>
<dbReference type="RefSeq" id="WP_176431148.1">
    <property type="nucleotide sequence ID" value="NZ_FZOJ01000002.1"/>
</dbReference>
<dbReference type="AlphaFoldDB" id="A0A239AL33"/>
<accession>A0A239AL33</accession>
<keyword evidence="2" id="KW-1185">Reference proteome</keyword>
<protein>
    <submittedName>
        <fullName evidence="1">Uncharacterized protein</fullName>
    </submittedName>
</protein>
<reference evidence="1 2" key="1">
    <citation type="submission" date="2017-06" db="EMBL/GenBank/DDBJ databases">
        <authorList>
            <person name="Kim H.J."/>
            <person name="Triplett B.A."/>
        </authorList>
    </citation>
    <scope>NUCLEOTIDE SEQUENCE [LARGE SCALE GENOMIC DNA]</scope>
    <source>
        <strain evidence="1 2">SCA</strain>
    </source>
</reference>
<name>A0A239AL33_9FIRM</name>
<dbReference type="Proteomes" id="UP000198304">
    <property type="component" value="Unassembled WGS sequence"/>
</dbReference>
<evidence type="ECO:0000313" key="1">
    <source>
        <dbReference type="EMBL" id="SNR95708.1"/>
    </source>
</evidence>
<organism evidence="1 2">
    <name type="scientific">Anaerovirgula multivorans</name>
    <dbReference type="NCBI Taxonomy" id="312168"/>
    <lineage>
        <taxon>Bacteria</taxon>
        <taxon>Bacillati</taxon>
        <taxon>Bacillota</taxon>
        <taxon>Clostridia</taxon>
        <taxon>Peptostreptococcales</taxon>
        <taxon>Natronincolaceae</taxon>
        <taxon>Anaerovirgula</taxon>
    </lineage>
</organism>
<evidence type="ECO:0000313" key="2">
    <source>
        <dbReference type="Proteomes" id="UP000198304"/>
    </source>
</evidence>